<comment type="pathway">
    <text evidence="1">Bacterial outer membrane biogenesis; LPS O-antigen biosynthesis.</text>
</comment>
<comment type="similarity">
    <text evidence="2">Belongs to the NAD(P)-dependent epimerase/dehydratase family.</text>
</comment>
<dbReference type="InterPro" id="IPR001509">
    <property type="entry name" value="Epimerase_deHydtase"/>
</dbReference>
<gene>
    <name evidence="3" type="ORF">A7X83_04740</name>
</gene>
<comment type="caution">
    <text evidence="3">The sequence shown here is derived from an EMBL/GenBank/DDBJ whole genome shotgun (WGS) entry which is preliminary data.</text>
</comment>
<proteinExistence type="inferred from homology"/>
<dbReference type="Gene3D" id="3.40.50.720">
    <property type="entry name" value="NAD(P)-binding Rossmann-like Domain"/>
    <property type="match status" value="1"/>
</dbReference>
<accession>A0A2W6IKB5</accession>
<dbReference type="InterPro" id="IPR036291">
    <property type="entry name" value="NAD(P)-bd_dom_sf"/>
</dbReference>
<dbReference type="Proteomes" id="UP000249614">
    <property type="component" value="Unassembled WGS sequence"/>
</dbReference>
<evidence type="ECO:0000313" key="4">
    <source>
        <dbReference type="Proteomes" id="UP000249614"/>
    </source>
</evidence>
<dbReference type="AlphaFoldDB" id="A0A2W6IKB5"/>
<reference evidence="3 4" key="1">
    <citation type="submission" date="2016-05" db="EMBL/GenBank/DDBJ databases">
        <authorList>
            <person name="Lavstsen T."/>
            <person name="Jespersen J.S."/>
        </authorList>
    </citation>
    <scope>NUCLEOTIDE SEQUENCE [LARGE SCALE GENOMIC DNA]</scope>
    <source>
        <strain evidence="3 4">SM-5815</strain>
    </source>
</reference>
<dbReference type="SUPFAM" id="SSF51735">
    <property type="entry name" value="NAD(P)-binding Rossmann-fold domains"/>
    <property type="match status" value="1"/>
</dbReference>
<dbReference type="EMBL" id="LXXM01000090">
    <property type="protein sequence ID" value="PZS94706.1"/>
    <property type="molecule type" value="Genomic_DNA"/>
</dbReference>
<protein>
    <submittedName>
        <fullName evidence="3">Uncharacterized protein</fullName>
    </submittedName>
</protein>
<dbReference type="PANTHER" id="PTHR43000">
    <property type="entry name" value="DTDP-D-GLUCOSE 4,6-DEHYDRATASE-RELATED"/>
    <property type="match status" value="1"/>
</dbReference>
<evidence type="ECO:0000256" key="2">
    <source>
        <dbReference type="ARBA" id="ARBA00007637"/>
    </source>
</evidence>
<dbReference type="Pfam" id="PF01370">
    <property type="entry name" value="Epimerase"/>
    <property type="match status" value="1"/>
</dbReference>
<dbReference type="RefSeq" id="WP_111111830.1">
    <property type="nucleotide sequence ID" value="NZ_CP044092.1"/>
</dbReference>
<evidence type="ECO:0000256" key="1">
    <source>
        <dbReference type="ARBA" id="ARBA00005125"/>
    </source>
</evidence>
<name>A0A2W6IKB5_STEMA</name>
<organism evidence="3 4">
    <name type="scientific">Stenotrophomonas maltophilia</name>
    <name type="common">Pseudomonas maltophilia</name>
    <name type="synonym">Xanthomonas maltophilia</name>
    <dbReference type="NCBI Taxonomy" id="40324"/>
    <lineage>
        <taxon>Bacteria</taxon>
        <taxon>Pseudomonadati</taxon>
        <taxon>Pseudomonadota</taxon>
        <taxon>Gammaproteobacteria</taxon>
        <taxon>Lysobacterales</taxon>
        <taxon>Lysobacteraceae</taxon>
        <taxon>Stenotrophomonas</taxon>
        <taxon>Stenotrophomonas maltophilia group</taxon>
    </lineage>
</organism>
<sequence length="323" mass="35576">MARHIVIGGSGFTGTYLVRSLLSQNQQVAVIDIAPMAAEFSGKVDYHCIDIVVPGALQQVALNEGDIVYHLAARQFHNDVPHRNQDEWFAEVNVGGTANVLEWMSQLATPRLVYTSTDMVYGLPQKLPVPPDHAKNPLGPYGRSKAASEQLCEQARGRGFRITILRPRMIVGPGRFGILTKLFKLMDLNLPIPTIGSGRNRYQMIAVEDVVNAIQLSVAHDLPAVALSLGSGPAPVVRELLRNTIRRIGSHSMVIPVPAGPLKLTLSLLEKLGKPLLHREQYQIADINYVVDIAPTETTLQWAPTKNDEDMLVAAYQHYRQST</sequence>
<evidence type="ECO:0000313" key="3">
    <source>
        <dbReference type="EMBL" id="PZS94706.1"/>
    </source>
</evidence>